<protein>
    <recommendedName>
        <fullName evidence="3">Ran-binding protein 10</fullName>
    </recommendedName>
</protein>
<dbReference type="InterPro" id="IPR043136">
    <property type="entry name" value="B30.2/SPRY_sf"/>
</dbReference>
<organism evidence="1 2">
    <name type="scientific">Aromia moschata</name>
    <dbReference type="NCBI Taxonomy" id="1265417"/>
    <lineage>
        <taxon>Eukaryota</taxon>
        <taxon>Metazoa</taxon>
        <taxon>Ecdysozoa</taxon>
        <taxon>Arthropoda</taxon>
        <taxon>Hexapoda</taxon>
        <taxon>Insecta</taxon>
        <taxon>Pterygota</taxon>
        <taxon>Neoptera</taxon>
        <taxon>Endopterygota</taxon>
        <taxon>Coleoptera</taxon>
        <taxon>Polyphaga</taxon>
        <taxon>Cucujiformia</taxon>
        <taxon>Chrysomeloidea</taxon>
        <taxon>Cerambycidae</taxon>
        <taxon>Cerambycinae</taxon>
        <taxon>Callichromatini</taxon>
        <taxon>Aromia</taxon>
    </lineage>
</organism>
<comment type="caution">
    <text evidence="1">The sequence shown here is derived from an EMBL/GenBank/DDBJ whole genome shotgun (WGS) entry which is preliminary data.</text>
</comment>
<dbReference type="EMBL" id="JAPWTK010000594">
    <property type="protein sequence ID" value="KAJ8937977.1"/>
    <property type="molecule type" value="Genomic_DNA"/>
</dbReference>
<sequence>MDTQSETQNGAVDRLKRLYPAVNEEKTPLPRAWSPKEKYSYIGLSQNNLRVHYKDMSSTELFLNRYSPKQTKKSADLDMGCIDKCVCSRVAFSFRELTICAFDN</sequence>
<keyword evidence="2" id="KW-1185">Reference proteome</keyword>
<dbReference type="Proteomes" id="UP001162162">
    <property type="component" value="Unassembled WGS sequence"/>
</dbReference>
<name>A0AAV8XH96_9CUCU</name>
<evidence type="ECO:0000313" key="1">
    <source>
        <dbReference type="EMBL" id="KAJ8937977.1"/>
    </source>
</evidence>
<dbReference type="Gene3D" id="2.60.120.920">
    <property type="match status" value="1"/>
</dbReference>
<proteinExistence type="predicted"/>
<accession>A0AAV8XH96</accession>
<evidence type="ECO:0000313" key="2">
    <source>
        <dbReference type="Proteomes" id="UP001162162"/>
    </source>
</evidence>
<gene>
    <name evidence="1" type="ORF">NQ318_010947</name>
</gene>
<dbReference type="AlphaFoldDB" id="A0AAV8XH96"/>
<evidence type="ECO:0008006" key="3">
    <source>
        <dbReference type="Google" id="ProtNLM"/>
    </source>
</evidence>
<reference evidence="1" key="1">
    <citation type="journal article" date="2023" name="Insect Mol. Biol.">
        <title>Genome sequencing provides insights into the evolution of gene families encoding plant cell wall-degrading enzymes in longhorned beetles.</title>
        <authorList>
            <person name="Shin N.R."/>
            <person name="Okamura Y."/>
            <person name="Kirsch R."/>
            <person name="Pauchet Y."/>
        </authorList>
    </citation>
    <scope>NUCLEOTIDE SEQUENCE</scope>
    <source>
        <strain evidence="1">AMC_N1</strain>
    </source>
</reference>